<dbReference type="RefSeq" id="XP_024404395.1">
    <property type="nucleotide sequence ID" value="XM_024550867.1"/>
</dbReference>
<feature type="non-terminal residue" evidence="1">
    <location>
        <position position="1"/>
    </location>
</feature>
<gene>
    <name evidence="1" type="ORF">TGAM01_v210764</name>
</gene>
<keyword evidence="2" id="KW-1185">Reference proteome</keyword>
<dbReference type="AlphaFoldDB" id="A0A2P4Z7W7"/>
<sequence length="202" mass="22709">PSHPGNTFTLASSSGIHLGRFARFAQAAHLLSQALEAMRGTRETAQLRRTIFALAILSETEENEIGSAFCTQMAACYSAILLLEFTPILTSDVSGRELHRADSLMSTEAVSALKSAVKMVQDFLAGREERKCDRVSPFILHFIYMVATLYLRMERTDQRGAIMDQQDIWKRALRVLSHRWSAAGAYLTLLERHEVFTLLVFQ</sequence>
<comment type="caution">
    <text evidence="1">The sequence shown here is derived from an EMBL/GenBank/DDBJ whole genome shotgun (WGS) entry which is preliminary data.</text>
</comment>
<evidence type="ECO:0000313" key="1">
    <source>
        <dbReference type="EMBL" id="PON20385.1"/>
    </source>
</evidence>
<dbReference type="GeneID" id="36347934"/>
<dbReference type="EMBL" id="JPDN02000071">
    <property type="protein sequence ID" value="PON20385.1"/>
    <property type="molecule type" value="Genomic_DNA"/>
</dbReference>
<name>A0A2P4Z7W7_9HYPO</name>
<reference evidence="1 2" key="1">
    <citation type="journal article" date="2016" name="Genome Announc.">
        <title>Draft Whole-Genome Sequence of Trichoderma gamsii T6085, a Promising Biocontrol Agent of Fusarium Head Blight on Wheat.</title>
        <authorList>
            <person name="Baroncelli R."/>
            <person name="Zapparata A."/>
            <person name="Piaggeschi G."/>
            <person name="Sarrocco S."/>
            <person name="Vannacci G."/>
        </authorList>
    </citation>
    <scope>NUCLEOTIDE SEQUENCE [LARGE SCALE GENOMIC DNA]</scope>
    <source>
        <strain evidence="1 2">T6085</strain>
    </source>
</reference>
<accession>A0A2P4Z7W7</accession>
<evidence type="ECO:0000313" key="2">
    <source>
        <dbReference type="Proteomes" id="UP000054821"/>
    </source>
</evidence>
<proteinExistence type="predicted"/>
<protein>
    <submittedName>
        <fullName evidence="1">Uncharacterized protein</fullName>
    </submittedName>
</protein>
<organism evidence="1 2">
    <name type="scientific">Trichoderma gamsii</name>
    <dbReference type="NCBI Taxonomy" id="398673"/>
    <lineage>
        <taxon>Eukaryota</taxon>
        <taxon>Fungi</taxon>
        <taxon>Dikarya</taxon>
        <taxon>Ascomycota</taxon>
        <taxon>Pezizomycotina</taxon>
        <taxon>Sordariomycetes</taxon>
        <taxon>Hypocreomycetidae</taxon>
        <taxon>Hypocreales</taxon>
        <taxon>Hypocreaceae</taxon>
        <taxon>Trichoderma</taxon>
    </lineage>
</organism>
<dbReference type="Proteomes" id="UP000054821">
    <property type="component" value="Unassembled WGS sequence"/>
</dbReference>